<reference evidence="2 3" key="1">
    <citation type="submission" date="2019-12" db="EMBL/GenBank/DDBJ databases">
        <title>Genomic-based taxomic classification of the family Erythrobacteraceae.</title>
        <authorList>
            <person name="Xu L."/>
        </authorList>
    </citation>
    <scope>NUCLEOTIDE SEQUENCE [LARGE SCALE GENOMIC DNA]</scope>
    <source>
        <strain evidence="2 3">KCTC 52763</strain>
    </source>
</reference>
<keyword evidence="3" id="KW-1185">Reference proteome</keyword>
<protein>
    <submittedName>
        <fullName evidence="2">DUF2779 domain-containing protein</fullName>
    </submittedName>
</protein>
<dbReference type="RefSeq" id="WP_160605173.1">
    <property type="nucleotide sequence ID" value="NZ_WTYX01000002.1"/>
</dbReference>
<dbReference type="Gene3D" id="3.90.320.10">
    <property type="match status" value="1"/>
</dbReference>
<comment type="caution">
    <text evidence="2">The sequence shown here is derived from an EMBL/GenBank/DDBJ whole genome shotgun (WGS) entry which is preliminary data.</text>
</comment>
<dbReference type="AlphaFoldDB" id="A0A844ZW65"/>
<proteinExistence type="predicted"/>
<gene>
    <name evidence="2" type="ORF">GRI41_11755</name>
</gene>
<evidence type="ECO:0000259" key="1">
    <source>
        <dbReference type="Pfam" id="PF11074"/>
    </source>
</evidence>
<accession>A0A844ZW65</accession>
<dbReference type="Pfam" id="PF11074">
    <property type="entry name" value="DUF2779"/>
    <property type="match status" value="1"/>
</dbReference>
<evidence type="ECO:0000313" key="3">
    <source>
        <dbReference type="Proteomes" id="UP000442714"/>
    </source>
</evidence>
<dbReference type="SUPFAM" id="SSF53098">
    <property type="entry name" value="Ribonuclease H-like"/>
    <property type="match status" value="1"/>
</dbReference>
<dbReference type="InterPro" id="IPR011604">
    <property type="entry name" value="PDDEXK-like_dom_sf"/>
</dbReference>
<dbReference type="InterPro" id="IPR012337">
    <property type="entry name" value="RNaseH-like_sf"/>
</dbReference>
<organism evidence="2 3">
    <name type="scientific">Pontixanthobacter aquaemixtae</name>
    <dbReference type="NCBI Taxonomy" id="1958940"/>
    <lineage>
        <taxon>Bacteria</taxon>
        <taxon>Pseudomonadati</taxon>
        <taxon>Pseudomonadota</taxon>
        <taxon>Alphaproteobacteria</taxon>
        <taxon>Sphingomonadales</taxon>
        <taxon>Erythrobacteraceae</taxon>
        <taxon>Pontixanthobacter</taxon>
    </lineage>
</organism>
<dbReference type="OrthoDB" id="9783873at2"/>
<evidence type="ECO:0000313" key="2">
    <source>
        <dbReference type="EMBL" id="MXO91502.1"/>
    </source>
</evidence>
<name>A0A844ZW65_9SPHN</name>
<dbReference type="InterPro" id="IPR021301">
    <property type="entry name" value="DUF2779"/>
</dbReference>
<dbReference type="EMBL" id="WTYX01000002">
    <property type="protein sequence ID" value="MXO91502.1"/>
    <property type="molecule type" value="Genomic_DNA"/>
</dbReference>
<sequence>MKRHDLSKTKITLFEQCPKRLWLSVRRRDLIKIDAATQARFDTGHAVGNLACDLVEDGVMVTMDEGVQGALQQTSNLIAAADLPIFEGTFQHEGVLVRVDIMWPDRKDGWHVAEVKSTASRKDYHIADLATQVWVMEGAGIKIASAFIRHINTKFVYARERDYLGFLTDRRSDEELRPIADDRLAVVLDARQTLHGDEPDIAPGPHCDEPFGCDFKEYCYRGIKQAEWPNSLLPRTGKKIAAAYQVKGVEELTEIPAGELKNPAHETIRIATVSAEPFHDPELAGKLTADWVSPRIYLDFETINPAIPRWIGTRPFQQIPFQFSAHIEDTSGAIEHREYLSLEDADPRRAFAEALLDAVPPKGAIITYNARFERSRLNELAARFGDLSEALKGLASRVVDLEPVARQCWYHRDQKGSWSIKYVLPTIPGISGYDDLDIQDGMEAQRAYFEALKEPIGSSRRDEIAQSLRDYCAKDTFAMVELLRHLTNESAGGVAEN</sequence>
<dbReference type="Proteomes" id="UP000442714">
    <property type="component" value="Unassembled WGS sequence"/>
</dbReference>
<feature type="domain" description="DUF2779" evidence="1">
    <location>
        <begin position="296"/>
        <end position="419"/>
    </location>
</feature>